<dbReference type="GO" id="GO:0016740">
    <property type="term" value="F:transferase activity"/>
    <property type="evidence" value="ECO:0007669"/>
    <property type="project" value="UniProtKB-KW"/>
</dbReference>
<dbReference type="InterPro" id="IPR001173">
    <property type="entry name" value="Glyco_trans_2-like"/>
</dbReference>
<keyword evidence="4" id="KW-0808">Transferase</keyword>
<dbReference type="PANTHER" id="PTHR22916:SF71">
    <property type="entry name" value="GLYCOSYL TRANSFERASE"/>
    <property type="match status" value="1"/>
</dbReference>
<accession>A0A497YI34</accession>
<dbReference type="Proteomes" id="UP000280791">
    <property type="component" value="Unassembled WGS sequence"/>
</dbReference>
<comment type="similarity">
    <text evidence="1">Belongs to the glycosyltransferase 2 family.</text>
</comment>
<organism evidence="4 5">
    <name type="scientific">Planococcus citreus</name>
    <dbReference type="NCBI Taxonomy" id="1373"/>
    <lineage>
        <taxon>Bacteria</taxon>
        <taxon>Bacillati</taxon>
        <taxon>Bacillota</taxon>
        <taxon>Bacilli</taxon>
        <taxon>Bacillales</taxon>
        <taxon>Caryophanaceae</taxon>
        <taxon>Planococcus</taxon>
    </lineage>
</organism>
<dbReference type="AlphaFoldDB" id="A0A497YI34"/>
<dbReference type="PANTHER" id="PTHR22916">
    <property type="entry name" value="GLYCOSYLTRANSFERASE"/>
    <property type="match status" value="1"/>
</dbReference>
<keyword evidence="5" id="KW-1185">Reference proteome</keyword>
<name>A0A497YI34_9BACL</name>
<evidence type="ECO:0000313" key="5">
    <source>
        <dbReference type="Proteomes" id="UP000280791"/>
    </source>
</evidence>
<evidence type="ECO:0000256" key="2">
    <source>
        <dbReference type="SAM" id="Phobius"/>
    </source>
</evidence>
<comment type="caution">
    <text evidence="4">The sequence shown here is derived from an EMBL/GenBank/DDBJ whole genome shotgun (WGS) entry which is preliminary data.</text>
</comment>
<keyword evidence="2" id="KW-0812">Transmembrane</keyword>
<feature type="transmembrane region" description="Helical" evidence="2">
    <location>
        <begin position="303"/>
        <end position="326"/>
    </location>
</feature>
<evidence type="ECO:0000259" key="3">
    <source>
        <dbReference type="Pfam" id="PF00535"/>
    </source>
</evidence>
<feature type="transmembrane region" description="Helical" evidence="2">
    <location>
        <begin position="273"/>
        <end position="291"/>
    </location>
</feature>
<dbReference type="EMBL" id="RCCP01000001">
    <property type="protein sequence ID" value="RLJ90648.1"/>
    <property type="molecule type" value="Genomic_DNA"/>
</dbReference>
<dbReference type="Gene3D" id="3.90.550.10">
    <property type="entry name" value="Spore Coat Polysaccharide Biosynthesis Protein SpsA, Chain A"/>
    <property type="match status" value="1"/>
</dbReference>
<sequence>MHTISIVVPVYNEEKFIEAFYHSLAQQQNLDREQVEVLFIDGNSEDQTLSKLQALQRENEGFAIKILHNEKRYISSALNIGLKESTGTYIIRLDVHSTIPCDYISRIYKGLAEHASEYCNFGGRTVAKGYDKTSKVVAKALSTKWVIGGAQFRFATTKMEVDSLFPGAWLKQDLLTVGGWDEGWIINEDAELNYRLRKATDKKIMLDPDIVINYFPRNTVGKLGKQYFNYGYWRTKTANKHEQSMRFSHLLPFFALCALLFATGLALLSVNVFSYLLIGAGVCYLLYLTAMTISEFEKEEIPLAVVVIPVIQSAWILGAFKGYLVFGFPIKGYTRLLKDLVVSKWKIKVKGIAS</sequence>
<dbReference type="Pfam" id="PF00535">
    <property type="entry name" value="Glycos_transf_2"/>
    <property type="match status" value="1"/>
</dbReference>
<dbReference type="InterPro" id="IPR029044">
    <property type="entry name" value="Nucleotide-diphossugar_trans"/>
</dbReference>
<proteinExistence type="inferred from homology"/>
<gene>
    <name evidence="4" type="ORF">DFR62_0793</name>
</gene>
<evidence type="ECO:0000313" key="4">
    <source>
        <dbReference type="EMBL" id="RLJ90648.1"/>
    </source>
</evidence>
<keyword evidence="2" id="KW-1133">Transmembrane helix</keyword>
<feature type="domain" description="Glycosyltransferase 2-like" evidence="3">
    <location>
        <begin position="5"/>
        <end position="117"/>
    </location>
</feature>
<dbReference type="SUPFAM" id="SSF53448">
    <property type="entry name" value="Nucleotide-diphospho-sugar transferases"/>
    <property type="match status" value="1"/>
</dbReference>
<feature type="transmembrane region" description="Helical" evidence="2">
    <location>
        <begin position="250"/>
        <end position="267"/>
    </location>
</feature>
<reference evidence="4 5" key="1">
    <citation type="submission" date="2018-10" db="EMBL/GenBank/DDBJ databases">
        <title>Genomic Encyclopedia of Type Strains, Phase IV (KMG-IV): sequencing the most valuable type-strain genomes for metagenomic binning, comparative biology and taxonomic classification.</title>
        <authorList>
            <person name="Goeker M."/>
        </authorList>
    </citation>
    <scope>NUCLEOTIDE SEQUENCE [LARGE SCALE GENOMIC DNA]</scope>
    <source>
        <strain evidence="4 5">DSM 20549</strain>
    </source>
</reference>
<keyword evidence="2" id="KW-0472">Membrane</keyword>
<dbReference type="RefSeq" id="WP_158290860.1">
    <property type="nucleotide sequence ID" value="NZ_QBEW01000107.1"/>
</dbReference>
<evidence type="ECO:0000256" key="1">
    <source>
        <dbReference type="ARBA" id="ARBA00006739"/>
    </source>
</evidence>
<dbReference type="CDD" id="cd02525">
    <property type="entry name" value="Succinoglycan_BP_ExoA"/>
    <property type="match status" value="1"/>
</dbReference>
<protein>
    <submittedName>
        <fullName evidence="4">Cellulose synthase/poly-beta-1,6-N-acetylglucosamine synthase-like glycosyltransferase</fullName>
    </submittedName>
</protein>